<reference evidence="1 2" key="1">
    <citation type="submission" date="2020-04" db="EMBL/GenBank/DDBJ databases">
        <authorList>
            <person name="De Canck E."/>
        </authorList>
    </citation>
    <scope>NUCLEOTIDE SEQUENCE [LARGE SCALE GENOMIC DNA]</scope>
    <source>
        <strain evidence="1 2">LMG 27174</strain>
    </source>
</reference>
<proteinExistence type="predicted"/>
<evidence type="ECO:0000313" key="1">
    <source>
        <dbReference type="EMBL" id="CAB3745559.1"/>
    </source>
</evidence>
<dbReference type="AlphaFoldDB" id="A0A6J5CYU3"/>
<gene>
    <name evidence="1" type="ORF">LMG27174_07339</name>
</gene>
<dbReference type="EMBL" id="CADIJZ010000127">
    <property type="protein sequence ID" value="CAB3745559.1"/>
    <property type="molecule type" value="Genomic_DNA"/>
</dbReference>
<evidence type="ECO:0000313" key="2">
    <source>
        <dbReference type="Proteomes" id="UP000494205"/>
    </source>
</evidence>
<accession>A0A6J5CYU3</accession>
<name>A0A6J5CYU3_9BURK</name>
<dbReference type="Proteomes" id="UP000494205">
    <property type="component" value="Unassembled WGS sequence"/>
</dbReference>
<sequence length="213" mass="23918">MRERRAAADHVTDMLLREFVEGQVDGRKTVRLECARDLCRFAAVPDLHAHKDMRGLRLCNPVIEFGDAARAEQFAEALEAAALFGDRHREHRFTCLADFGALGDETHAVEVHVRTGRDGDQRLVLDALALRILLGARHRERACGLQHAARVLEHILDCGAERVGVHEQHIVEILAAQAKGFFADELHCRAVREQADFVQRDALARFQGGRHRA</sequence>
<protein>
    <submittedName>
        <fullName evidence="1">Uncharacterized protein</fullName>
    </submittedName>
</protein>
<organism evidence="1 2">
    <name type="scientific">Paraburkholderia rhynchosiae</name>
    <dbReference type="NCBI Taxonomy" id="487049"/>
    <lineage>
        <taxon>Bacteria</taxon>
        <taxon>Pseudomonadati</taxon>
        <taxon>Pseudomonadota</taxon>
        <taxon>Betaproteobacteria</taxon>
        <taxon>Burkholderiales</taxon>
        <taxon>Burkholderiaceae</taxon>
        <taxon>Paraburkholderia</taxon>
    </lineage>
</organism>